<evidence type="ECO:0000259" key="9">
    <source>
        <dbReference type="PROSITE" id="PS50262"/>
    </source>
</evidence>
<keyword evidence="3 8" id="KW-1133">Transmembrane helix</keyword>
<feature type="domain" description="G-protein coupled receptors family 1 profile" evidence="9">
    <location>
        <begin position="24"/>
        <end position="279"/>
    </location>
</feature>
<evidence type="ECO:0000256" key="4">
    <source>
        <dbReference type="ARBA" id="ARBA00023040"/>
    </source>
</evidence>
<evidence type="ECO:0000256" key="1">
    <source>
        <dbReference type="ARBA" id="ARBA00004141"/>
    </source>
</evidence>
<sequence length="343" mass="38378">MATEGDQMIYGSVMFLILTIGLVGNILTIVILLRKDYRSKLIVPYMLNMAVLDALLILFGYPVSINAILTGRRLKPEDRTCKFNAFVNGSIGISAIITLTYISFLMYRTITNTTTMPRQISAVYLFGSLCAIWTYGVLTMLPPLVGWSKFVPGAAGFSCAPDWGSASASTLSYNIVLMVLGFVIPVGVISVCYYKIFRFLCFNPVPTAFASIRNNRRRVNVRITRMIMVSIISFVISWSPYCVVSVMAMVHRAPSLPRGLAEIPELMAKASVIYNPLVFTVMNIEFRRSLFQVMSNFRCKGDTGVSILFRYLFSRWHGFFSVATEGKSVGTRKKPRLKKLKSC</sequence>
<evidence type="ECO:0000256" key="8">
    <source>
        <dbReference type="SAM" id="Phobius"/>
    </source>
</evidence>
<dbReference type="PANTHER" id="PTHR24240">
    <property type="entry name" value="OPSIN"/>
    <property type="match status" value="1"/>
</dbReference>
<dbReference type="InterPro" id="IPR050125">
    <property type="entry name" value="GPCR_opsins"/>
</dbReference>
<dbReference type="Gene3D" id="1.20.1070.10">
    <property type="entry name" value="Rhodopsin 7-helix transmembrane proteins"/>
    <property type="match status" value="1"/>
</dbReference>
<evidence type="ECO:0000256" key="2">
    <source>
        <dbReference type="ARBA" id="ARBA00022692"/>
    </source>
</evidence>
<evidence type="ECO:0000256" key="6">
    <source>
        <dbReference type="ARBA" id="ARBA00023170"/>
    </source>
</evidence>
<evidence type="ECO:0000256" key="5">
    <source>
        <dbReference type="ARBA" id="ARBA00023136"/>
    </source>
</evidence>
<dbReference type="PROSITE" id="PS50262">
    <property type="entry name" value="G_PROTEIN_RECEP_F1_2"/>
    <property type="match status" value="1"/>
</dbReference>
<keyword evidence="5 8" id="KW-0472">Membrane</keyword>
<feature type="transmembrane region" description="Helical" evidence="8">
    <location>
        <begin position="45"/>
        <end position="69"/>
    </location>
</feature>
<dbReference type="FunFam" id="1.20.1070.10:FF:001194">
    <property type="entry name" value="Predicted protein"/>
    <property type="match status" value="1"/>
</dbReference>
<dbReference type="InterPro" id="IPR000276">
    <property type="entry name" value="GPCR_Rhodpsn"/>
</dbReference>
<evidence type="ECO:0000313" key="10">
    <source>
        <dbReference type="EMBL" id="FAA00398.1"/>
    </source>
</evidence>
<dbReference type="GO" id="GO:0016020">
    <property type="term" value="C:membrane"/>
    <property type="evidence" value="ECO:0007669"/>
    <property type="project" value="UniProtKB-SubCell"/>
</dbReference>
<keyword evidence="7" id="KW-0807">Transducer</keyword>
<comment type="subcellular location">
    <subcellularLocation>
        <location evidence="1">Membrane</location>
        <topology evidence="1">Multi-pass membrane protein</topology>
    </subcellularLocation>
</comment>
<feature type="transmembrane region" description="Helical" evidence="8">
    <location>
        <begin position="226"/>
        <end position="246"/>
    </location>
</feature>
<keyword evidence="2 8" id="KW-0812">Transmembrane</keyword>
<dbReference type="InterPro" id="IPR017452">
    <property type="entry name" value="GPCR_Rhodpsn_7TM"/>
</dbReference>
<accession>A9UMY1</accession>
<evidence type="ECO:0000256" key="7">
    <source>
        <dbReference type="ARBA" id="ARBA00023224"/>
    </source>
</evidence>
<dbReference type="SUPFAM" id="SSF81321">
    <property type="entry name" value="Family A G protein-coupled receptor-like"/>
    <property type="match status" value="1"/>
</dbReference>
<proteinExistence type="predicted"/>
<reference evidence="10" key="1">
    <citation type="journal article" date="2008" name="Curr. Biol.">
        <title>Evolution and functional diversity of jellyfish opsins.</title>
        <authorList>
            <person name="Suga H."/>
            <person name="Schmid V."/>
            <person name="Gehring W.J."/>
        </authorList>
    </citation>
    <scope>NUCLEOTIDE SEQUENCE</scope>
</reference>
<protein>
    <submittedName>
        <fullName evidence="10">Opsin</fullName>
    </submittedName>
</protein>
<dbReference type="PRINTS" id="PR00237">
    <property type="entry name" value="GPCRRHODOPSN"/>
</dbReference>
<dbReference type="AlphaFoldDB" id="A9UMY1"/>
<dbReference type="EMBL" id="BR000671">
    <property type="protein sequence ID" value="FAA00398.1"/>
    <property type="molecule type" value="Genomic_DNA"/>
</dbReference>
<feature type="transmembrane region" description="Helical" evidence="8">
    <location>
        <begin position="171"/>
        <end position="194"/>
    </location>
</feature>
<dbReference type="FunFam" id="1.20.1070.10:FF:001189">
    <property type="entry name" value="Predicted protein"/>
    <property type="match status" value="1"/>
</dbReference>
<organism evidence="10">
    <name type="scientific">Nematostella vectensis</name>
    <name type="common">Starlet sea anemone</name>
    <dbReference type="NCBI Taxonomy" id="45351"/>
    <lineage>
        <taxon>Eukaryota</taxon>
        <taxon>Metazoa</taxon>
        <taxon>Cnidaria</taxon>
        <taxon>Anthozoa</taxon>
        <taxon>Hexacorallia</taxon>
        <taxon>Actiniaria</taxon>
        <taxon>Edwardsiidae</taxon>
        <taxon>Nematostella</taxon>
    </lineage>
</organism>
<dbReference type="CDD" id="cd14969">
    <property type="entry name" value="7tmA_Opsins_type2_animals"/>
    <property type="match status" value="1"/>
</dbReference>
<feature type="transmembrane region" description="Helical" evidence="8">
    <location>
        <begin position="122"/>
        <end position="141"/>
    </location>
</feature>
<evidence type="ECO:0000256" key="3">
    <source>
        <dbReference type="ARBA" id="ARBA00022989"/>
    </source>
</evidence>
<gene>
    <name evidence="10" type="primary">Nvop209.2</name>
</gene>
<keyword evidence="4" id="KW-0297">G-protein coupled receptor</keyword>
<feature type="transmembrane region" description="Helical" evidence="8">
    <location>
        <begin position="12"/>
        <end position="33"/>
    </location>
</feature>
<name>A9UMY1_NEMVE</name>
<keyword evidence="6" id="KW-0675">Receptor</keyword>
<dbReference type="GO" id="GO:0004930">
    <property type="term" value="F:G protein-coupled receptor activity"/>
    <property type="evidence" value="ECO:0007669"/>
    <property type="project" value="UniProtKB-KW"/>
</dbReference>
<feature type="transmembrane region" description="Helical" evidence="8">
    <location>
        <begin position="89"/>
        <end position="110"/>
    </location>
</feature>
<dbReference type="Pfam" id="PF00001">
    <property type="entry name" value="7tm_1"/>
    <property type="match status" value="1"/>
</dbReference>